<dbReference type="InterPro" id="IPR011051">
    <property type="entry name" value="RmlC_Cupin_sf"/>
</dbReference>
<dbReference type="AlphaFoldDB" id="A0A8A2U660"/>
<gene>
    <name evidence="3" type="ORF">J0X27_12165</name>
</gene>
<evidence type="ECO:0000259" key="2">
    <source>
        <dbReference type="Pfam" id="PF07883"/>
    </source>
</evidence>
<dbReference type="InterPro" id="IPR051610">
    <property type="entry name" value="GPI/OXD"/>
</dbReference>
<dbReference type="Pfam" id="PF07883">
    <property type="entry name" value="Cupin_2"/>
    <property type="match status" value="1"/>
</dbReference>
<keyword evidence="1" id="KW-0479">Metal-binding</keyword>
<reference evidence="3 4" key="1">
    <citation type="journal article" date="2006" name="Int. J. Syst. Evol. Microbiol.">
        <title>Haloterrigena longa sp. nov. and Haloterrigena limicola sp. nov., extremely halophilic archaea isolated from a salt lake.</title>
        <authorList>
            <person name="Cui H.L."/>
            <person name="Tohty D."/>
            <person name="Zhou P.J."/>
            <person name="Liu S.J."/>
        </authorList>
    </citation>
    <scope>NUCLEOTIDE SEQUENCE [LARGE SCALE GENOMIC DNA]</scope>
    <source>
        <strain evidence="3 4">ABH32</strain>
    </source>
</reference>
<dbReference type="KEGG" id="hlo:J0X27_12165"/>
<dbReference type="PANTHER" id="PTHR35848:SF9">
    <property type="entry name" value="SLL1358 PROTEIN"/>
    <property type="match status" value="1"/>
</dbReference>
<name>A0A8A2U660_9EURY</name>
<protein>
    <submittedName>
        <fullName evidence="3">Cupin domain-containing protein</fullName>
    </submittedName>
</protein>
<organism evidence="3 4">
    <name type="scientific">Natrinema longum</name>
    <dbReference type="NCBI Taxonomy" id="370324"/>
    <lineage>
        <taxon>Archaea</taxon>
        <taxon>Methanobacteriati</taxon>
        <taxon>Methanobacteriota</taxon>
        <taxon>Stenosarchaea group</taxon>
        <taxon>Halobacteria</taxon>
        <taxon>Halobacteriales</taxon>
        <taxon>Natrialbaceae</taxon>
        <taxon>Natrinema</taxon>
    </lineage>
</organism>
<sequence length="173" mass="19034">MEKRSVDDIENVPHFMGINSHRKPLSRAIDEMGFAMVHFELEPGESFSGGHHTHHDQEELFYVIDGTATFEVKSGPGAEPETHEVGSGEVIHFERGGSYQTGGNEGDERVVAVALGVGEPRHGWTDTKVLFDCADCGRETVHDIEAVNPEDERMPEPDEMVISCQDCATVAEL</sequence>
<dbReference type="CDD" id="cd02208">
    <property type="entry name" value="cupin_RmlC-like"/>
    <property type="match status" value="1"/>
</dbReference>
<evidence type="ECO:0000313" key="4">
    <source>
        <dbReference type="Proteomes" id="UP000663191"/>
    </source>
</evidence>
<dbReference type="OrthoDB" id="190812at2157"/>
<dbReference type="InterPro" id="IPR014710">
    <property type="entry name" value="RmlC-like_jellyroll"/>
</dbReference>
<dbReference type="PANTHER" id="PTHR35848">
    <property type="entry name" value="OXALATE-BINDING PROTEIN"/>
    <property type="match status" value="1"/>
</dbReference>
<accession>A0A8A2U660</accession>
<proteinExistence type="predicted"/>
<dbReference type="InterPro" id="IPR013096">
    <property type="entry name" value="Cupin_2"/>
</dbReference>
<dbReference type="Proteomes" id="UP000663191">
    <property type="component" value="Chromosome"/>
</dbReference>
<dbReference type="GO" id="GO:0046872">
    <property type="term" value="F:metal ion binding"/>
    <property type="evidence" value="ECO:0007669"/>
    <property type="project" value="UniProtKB-KW"/>
</dbReference>
<keyword evidence="4" id="KW-1185">Reference proteome</keyword>
<dbReference type="Gene3D" id="2.60.120.10">
    <property type="entry name" value="Jelly Rolls"/>
    <property type="match status" value="1"/>
</dbReference>
<evidence type="ECO:0000313" key="3">
    <source>
        <dbReference type="EMBL" id="QSW84200.1"/>
    </source>
</evidence>
<feature type="domain" description="Cupin type-2" evidence="2">
    <location>
        <begin position="38"/>
        <end position="114"/>
    </location>
</feature>
<dbReference type="SUPFAM" id="SSF51182">
    <property type="entry name" value="RmlC-like cupins"/>
    <property type="match status" value="1"/>
</dbReference>
<evidence type="ECO:0000256" key="1">
    <source>
        <dbReference type="ARBA" id="ARBA00022723"/>
    </source>
</evidence>
<dbReference type="RefSeq" id="WP_207269446.1">
    <property type="nucleotide sequence ID" value="NZ_CP071463.1"/>
</dbReference>
<dbReference type="GeneID" id="63184511"/>
<dbReference type="EMBL" id="CP071463">
    <property type="protein sequence ID" value="QSW84200.1"/>
    <property type="molecule type" value="Genomic_DNA"/>
</dbReference>